<dbReference type="Gene3D" id="1.10.1790.10">
    <property type="entry name" value="PRD domain"/>
    <property type="match status" value="2"/>
</dbReference>
<dbReference type="GO" id="GO:0006355">
    <property type="term" value="P:regulation of DNA-templated transcription"/>
    <property type="evidence" value="ECO:0007669"/>
    <property type="project" value="InterPro"/>
</dbReference>
<dbReference type="EMBL" id="BAGZ01000017">
    <property type="protein sequence ID" value="GAB78930.1"/>
    <property type="molecule type" value="Genomic_DNA"/>
</dbReference>
<keyword evidence="1" id="KW-0677">Repeat</keyword>
<dbReference type="SUPFAM" id="SSF63520">
    <property type="entry name" value="PTS-regulatory domain, PRD"/>
    <property type="match status" value="1"/>
</dbReference>
<evidence type="ECO:0000256" key="1">
    <source>
        <dbReference type="ARBA" id="ARBA00022737"/>
    </source>
</evidence>
<accession>K6VUA4</accession>
<dbReference type="Gene3D" id="2.30.24.10">
    <property type="entry name" value="CAT RNA-binding domain"/>
    <property type="match status" value="1"/>
</dbReference>
<dbReference type="InterPro" id="IPR004341">
    <property type="entry name" value="CAT_RNA-bd_dom"/>
</dbReference>
<dbReference type="STRING" id="100225.SAMN05421595_0145"/>
<dbReference type="Pfam" id="PF00874">
    <property type="entry name" value="PRD"/>
    <property type="match status" value="1"/>
</dbReference>
<dbReference type="Pfam" id="PF03123">
    <property type="entry name" value="CAT_RBD"/>
    <property type="match status" value="1"/>
</dbReference>
<dbReference type="InterPro" id="IPR036650">
    <property type="entry name" value="CAT_RNA-bd_dom_sf"/>
</dbReference>
<dbReference type="InterPro" id="IPR050661">
    <property type="entry name" value="BglG_antiterminators"/>
</dbReference>
<name>K6VUA4_9MICO</name>
<keyword evidence="4" id="KW-1185">Reference proteome</keyword>
<organism evidence="3 4">
    <name type="scientific">Austwickia chelonae NBRC 105200</name>
    <dbReference type="NCBI Taxonomy" id="1184607"/>
    <lineage>
        <taxon>Bacteria</taxon>
        <taxon>Bacillati</taxon>
        <taxon>Actinomycetota</taxon>
        <taxon>Actinomycetes</taxon>
        <taxon>Micrococcales</taxon>
        <taxon>Dermatophilaceae</taxon>
        <taxon>Austwickia</taxon>
    </lineage>
</organism>
<reference evidence="3 4" key="1">
    <citation type="submission" date="2012-08" db="EMBL/GenBank/DDBJ databases">
        <title>Whole genome shotgun sequence of Austwickia chelonae NBRC 105200.</title>
        <authorList>
            <person name="Yoshida I."/>
            <person name="Hosoyama A."/>
            <person name="Tsuchikane K."/>
            <person name="Katsumata H."/>
            <person name="Ando Y."/>
            <person name="Ohji S."/>
            <person name="Hamada M."/>
            <person name="Tamura T."/>
            <person name="Yamazoe A."/>
            <person name="Yamazaki S."/>
            <person name="Fujita N."/>
        </authorList>
    </citation>
    <scope>NUCLEOTIDE SEQUENCE [LARGE SCALE GENOMIC DNA]</scope>
    <source>
        <strain evidence="3 4">NBRC 105200</strain>
    </source>
</reference>
<dbReference type="InterPro" id="IPR011608">
    <property type="entry name" value="PRD"/>
</dbReference>
<evidence type="ECO:0000259" key="2">
    <source>
        <dbReference type="PROSITE" id="PS51372"/>
    </source>
</evidence>
<dbReference type="GO" id="GO:0003723">
    <property type="term" value="F:RNA binding"/>
    <property type="evidence" value="ECO:0007669"/>
    <property type="project" value="InterPro"/>
</dbReference>
<dbReference type="PANTHER" id="PTHR30185">
    <property type="entry name" value="CRYPTIC BETA-GLUCOSIDE BGL OPERON ANTITERMINATOR"/>
    <property type="match status" value="1"/>
</dbReference>
<dbReference type="PROSITE" id="PS51372">
    <property type="entry name" value="PRD_2"/>
    <property type="match status" value="1"/>
</dbReference>
<comment type="caution">
    <text evidence="3">The sequence shown here is derived from an EMBL/GenBank/DDBJ whole genome shotgun (WGS) entry which is preliminary data.</text>
</comment>
<dbReference type="PANTHER" id="PTHR30185:SF15">
    <property type="entry name" value="CRYPTIC BETA-GLUCOSIDE BGL OPERON ANTITERMINATOR"/>
    <property type="match status" value="1"/>
</dbReference>
<evidence type="ECO:0000313" key="3">
    <source>
        <dbReference type="EMBL" id="GAB78930.1"/>
    </source>
</evidence>
<evidence type="ECO:0000313" key="4">
    <source>
        <dbReference type="Proteomes" id="UP000008495"/>
    </source>
</evidence>
<dbReference type="SUPFAM" id="SSF50151">
    <property type="entry name" value="SacY-like RNA-binding domain"/>
    <property type="match status" value="1"/>
</dbReference>
<dbReference type="SMART" id="SM01061">
    <property type="entry name" value="CAT_RBD"/>
    <property type="match status" value="1"/>
</dbReference>
<sequence length="280" mass="30494">MLIAVKALNHNAVVCVDAAGQERIALGKGIGFRVKAEDPVDPTRVQRTFIPSREDPADRLSALLPHLARADVAVAVAALEKVTADYGASVARRIAVPFTDHVASALRRARQGMTVNRSLAADVDLMHPRDMAFARVLVGSISTRTEVHLGDDEAAPVALYLVNARQGGGNLSHTLARAEMVSSCLDRVRAQSLHRGEERTEWRRFAAHVRFLLDHGAHSPEDVPRSPVETVETILRASYPRSYRVAKEVAGLVAGHRGTPLAGEEIAYLTMQCTRLLPER</sequence>
<feature type="domain" description="PRD" evidence="2">
    <location>
        <begin position="66"/>
        <end position="171"/>
    </location>
</feature>
<dbReference type="InterPro" id="IPR036634">
    <property type="entry name" value="PRD_sf"/>
</dbReference>
<proteinExistence type="predicted"/>
<gene>
    <name evidence="3" type="ORF">AUCHE_17_01440</name>
</gene>
<dbReference type="AlphaFoldDB" id="K6VUA4"/>
<dbReference type="OrthoDB" id="9813552at2"/>
<protein>
    <recommendedName>
        <fullName evidence="2">PRD domain-containing protein</fullName>
    </recommendedName>
</protein>
<dbReference type="Proteomes" id="UP000008495">
    <property type="component" value="Unassembled WGS sequence"/>
</dbReference>
<dbReference type="RefSeq" id="WP_006503687.1">
    <property type="nucleotide sequence ID" value="NZ_BAGZ01000017.1"/>
</dbReference>
<dbReference type="eggNOG" id="COG3711">
    <property type="taxonomic scope" value="Bacteria"/>
</dbReference>